<dbReference type="STRING" id="1121439.dsat_1665"/>
<reference evidence="1 2" key="1">
    <citation type="journal article" date="2013" name="Genome Announc.">
        <title>Draft genome sequences for three mercury-methylating, sulfate-reducing bacteria.</title>
        <authorList>
            <person name="Brown S.D."/>
            <person name="Hurt R.A.Jr."/>
            <person name="Gilmour C.C."/>
            <person name="Elias D.A."/>
        </authorList>
    </citation>
    <scope>NUCLEOTIDE SEQUENCE [LARGE SCALE GENOMIC DNA]</scope>
    <source>
        <strain evidence="1 2">DSM 16529</strain>
    </source>
</reference>
<dbReference type="InterPro" id="IPR036388">
    <property type="entry name" value="WH-like_DNA-bd_sf"/>
</dbReference>
<dbReference type="Gene3D" id="3.40.50.720">
    <property type="entry name" value="NAD(P)-binding Rossmann-like Domain"/>
    <property type="match status" value="1"/>
</dbReference>
<dbReference type="InterPro" id="IPR029063">
    <property type="entry name" value="SAM-dependent_MTases_sf"/>
</dbReference>
<sequence>MIPIQKRFFKPGKESRMLSILDGIHARARISQQELGNKAALSGAMVNKYVKTLHQGGLITLTPVNGKSFSYGLTQEGESQRRAMLGQFCAEIVQVYSALKESIREKLTGLLDQGLTQVALFGAAETCEVVLAALEDTPFRVVAIIDNDPSKHGQAFHGHRVVSPSLLPTIPCQAVIISSFGRQDEIYGQLTAPAAARNLQIVRL</sequence>
<comment type="caution">
    <text evidence="1">The sequence shown here is derived from an EMBL/GenBank/DDBJ whole genome shotgun (WGS) entry which is preliminary data.</text>
</comment>
<evidence type="ECO:0000313" key="2">
    <source>
        <dbReference type="Proteomes" id="UP000014975"/>
    </source>
</evidence>
<dbReference type="Proteomes" id="UP000014975">
    <property type="component" value="Unassembled WGS sequence"/>
</dbReference>
<name>S7TFZ1_9BACT</name>
<dbReference type="PATRIC" id="fig|1121439.3.peg.47"/>
<evidence type="ECO:0000313" key="1">
    <source>
        <dbReference type="EMBL" id="EPR36137.1"/>
    </source>
</evidence>
<keyword evidence="2" id="KW-1185">Reference proteome</keyword>
<dbReference type="AlphaFoldDB" id="S7TFZ1"/>
<dbReference type="EMBL" id="ATHI01000001">
    <property type="protein sequence ID" value="EPR36137.1"/>
    <property type="molecule type" value="Genomic_DNA"/>
</dbReference>
<dbReference type="SUPFAM" id="SSF53335">
    <property type="entry name" value="S-adenosyl-L-methionine-dependent methyltransferases"/>
    <property type="match status" value="1"/>
</dbReference>
<dbReference type="OrthoDB" id="5418770at2"/>
<dbReference type="eggNOG" id="COG1846">
    <property type="taxonomic scope" value="Bacteria"/>
</dbReference>
<protein>
    <submittedName>
        <fullName evidence="1">Regulatory protein IclR</fullName>
    </submittedName>
</protein>
<proteinExistence type="predicted"/>
<dbReference type="InterPro" id="IPR036390">
    <property type="entry name" value="WH_DNA-bd_sf"/>
</dbReference>
<dbReference type="Gene3D" id="1.10.10.10">
    <property type="entry name" value="Winged helix-like DNA-binding domain superfamily/Winged helix DNA-binding domain"/>
    <property type="match status" value="1"/>
</dbReference>
<organism evidence="1 2">
    <name type="scientific">Alkalidesulfovibrio alkalitolerans DSM 16529</name>
    <dbReference type="NCBI Taxonomy" id="1121439"/>
    <lineage>
        <taxon>Bacteria</taxon>
        <taxon>Pseudomonadati</taxon>
        <taxon>Thermodesulfobacteriota</taxon>
        <taxon>Desulfovibrionia</taxon>
        <taxon>Desulfovibrionales</taxon>
        <taxon>Desulfovibrionaceae</taxon>
        <taxon>Alkalidesulfovibrio</taxon>
    </lineage>
</organism>
<dbReference type="Pfam" id="PF13412">
    <property type="entry name" value="HTH_24"/>
    <property type="match status" value="1"/>
</dbReference>
<accession>S7TFZ1</accession>
<dbReference type="SUPFAM" id="SSF46785">
    <property type="entry name" value="Winged helix' DNA-binding domain"/>
    <property type="match status" value="1"/>
</dbReference>
<gene>
    <name evidence="1" type="ORF">dsat_1665</name>
</gene>